<dbReference type="RefSeq" id="WP_061080765.1">
    <property type="nucleotide sequence ID" value="NZ_JAAXPG010000002.1"/>
</dbReference>
<dbReference type="SFLD" id="SFLDS00029">
    <property type="entry name" value="Radical_SAM"/>
    <property type="match status" value="1"/>
</dbReference>
<keyword evidence="3" id="KW-0408">Iron</keyword>
<keyword evidence="7" id="KW-1185">Reference proteome</keyword>
<organism evidence="6 7">
    <name type="scientific">Nocardiopsis alborubida</name>
    <dbReference type="NCBI Taxonomy" id="146802"/>
    <lineage>
        <taxon>Bacteria</taxon>
        <taxon>Bacillati</taxon>
        <taxon>Actinomycetota</taxon>
        <taxon>Actinomycetes</taxon>
        <taxon>Streptosporangiales</taxon>
        <taxon>Nocardiopsidaceae</taxon>
        <taxon>Nocardiopsis</taxon>
    </lineage>
</organism>
<dbReference type="SUPFAM" id="SSF102114">
    <property type="entry name" value="Radical SAM enzymes"/>
    <property type="match status" value="1"/>
</dbReference>
<evidence type="ECO:0000256" key="3">
    <source>
        <dbReference type="ARBA" id="ARBA00023004"/>
    </source>
</evidence>
<protein>
    <submittedName>
        <fullName evidence="6">Radical SAM protein</fullName>
    </submittedName>
</protein>
<dbReference type="InterPro" id="IPR007197">
    <property type="entry name" value="rSAM"/>
</dbReference>
<dbReference type="GO" id="GO:0046872">
    <property type="term" value="F:metal ion binding"/>
    <property type="evidence" value="ECO:0007669"/>
    <property type="project" value="UniProtKB-KW"/>
</dbReference>
<gene>
    <name evidence="6" type="ORF">HGB44_02960</name>
</gene>
<dbReference type="Pfam" id="PF04055">
    <property type="entry name" value="Radical_SAM"/>
    <property type="match status" value="1"/>
</dbReference>
<dbReference type="Proteomes" id="UP000553209">
    <property type="component" value="Unassembled WGS sequence"/>
</dbReference>
<accession>A0A7X6M8P8</accession>
<dbReference type="InterPro" id="IPR050377">
    <property type="entry name" value="Radical_SAM_PqqE_MftC-like"/>
</dbReference>
<evidence type="ECO:0000313" key="7">
    <source>
        <dbReference type="Proteomes" id="UP000553209"/>
    </source>
</evidence>
<dbReference type="Gene3D" id="3.20.20.70">
    <property type="entry name" value="Aldolase class I"/>
    <property type="match status" value="1"/>
</dbReference>
<proteinExistence type="predicted"/>
<dbReference type="AlphaFoldDB" id="A0A7X6M8P8"/>
<name>A0A7X6M8P8_9ACTN</name>
<evidence type="ECO:0000256" key="2">
    <source>
        <dbReference type="ARBA" id="ARBA00022723"/>
    </source>
</evidence>
<evidence type="ECO:0000259" key="5">
    <source>
        <dbReference type="PROSITE" id="PS51918"/>
    </source>
</evidence>
<evidence type="ECO:0000313" key="6">
    <source>
        <dbReference type="EMBL" id="NKY96636.1"/>
    </source>
</evidence>
<feature type="domain" description="Radical SAM core" evidence="5">
    <location>
        <begin position="56"/>
        <end position="268"/>
    </location>
</feature>
<dbReference type="PANTHER" id="PTHR11228:SF7">
    <property type="entry name" value="PQQA PEPTIDE CYCLASE"/>
    <property type="match status" value="1"/>
</dbReference>
<dbReference type="GO" id="GO:0003824">
    <property type="term" value="F:catalytic activity"/>
    <property type="evidence" value="ECO:0007669"/>
    <property type="project" value="InterPro"/>
</dbReference>
<dbReference type="EMBL" id="JAAXPG010000002">
    <property type="protein sequence ID" value="NKY96636.1"/>
    <property type="molecule type" value="Genomic_DNA"/>
</dbReference>
<evidence type="ECO:0000256" key="1">
    <source>
        <dbReference type="ARBA" id="ARBA00022691"/>
    </source>
</evidence>
<keyword evidence="1" id="KW-0949">S-adenosyl-L-methionine</keyword>
<evidence type="ECO:0000256" key="4">
    <source>
        <dbReference type="ARBA" id="ARBA00023014"/>
    </source>
</evidence>
<reference evidence="6 7" key="1">
    <citation type="submission" date="2020-04" db="EMBL/GenBank/DDBJ databases">
        <title>MicrobeNet Type strains.</title>
        <authorList>
            <person name="Nicholson A.C."/>
        </authorList>
    </citation>
    <scope>NUCLEOTIDE SEQUENCE [LARGE SCALE GENOMIC DNA]</scope>
    <source>
        <strain evidence="6 7">ATCC 23612</strain>
    </source>
</reference>
<dbReference type="PROSITE" id="PS51918">
    <property type="entry name" value="RADICAL_SAM"/>
    <property type="match status" value="1"/>
</dbReference>
<dbReference type="CDD" id="cd01335">
    <property type="entry name" value="Radical_SAM"/>
    <property type="match status" value="1"/>
</dbReference>
<dbReference type="PANTHER" id="PTHR11228">
    <property type="entry name" value="RADICAL SAM DOMAIN PROTEIN"/>
    <property type="match status" value="1"/>
</dbReference>
<dbReference type="SFLD" id="SFLDG01067">
    <property type="entry name" value="SPASM/twitch_domain_containing"/>
    <property type="match status" value="1"/>
</dbReference>
<sequence>MRRVFAAAYRGGRCLVHDPATGLTHTSPSPVSLGRVELDEGTVSSWPIVHPGEAGARVPISVCWSPLVRCNLSCPHCLDDKTLAEQSSADRLRIARVLAGSQVMGVDISGGEPLLLRDLSSLCEVLTGAGLVVSLTTNGWHLERRAPELRGRVDAVAVSLDGPTADVHDSWRGKGSFDRVLAGVRACARLGLRVQLQTVLMADTTSHAQQVVDLAGELEAGGVTFLQMLPIGDGAALAPSQMLSDTDARKVVDGLTTPQGVRVRLRRRDAAGGFSVIRADGRLWRNAPSAEGIGALRVLREVEDLALDGRDGSA</sequence>
<keyword evidence="2" id="KW-0479">Metal-binding</keyword>
<dbReference type="GO" id="GO:0051536">
    <property type="term" value="F:iron-sulfur cluster binding"/>
    <property type="evidence" value="ECO:0007669"/>
    <property type="project" value="UniProtKB-KW"/>
</dbReference>
<dbReference type="InterPro" id="IPR058240">
    <property type="entry name" value="rSAM_sf"/>
</dbReference>
<keyword evidence="4" id="KW-0411">Iron-sulfur</keyword>
<dbReference type="InterPro" id="IPR013785">
    <property type="entry name" value="Aldolase_TIM"/>
</dbReference>
<comment type="caution">
    <text evidence="6">The sequence shown here is derived from an EMBL/GenBank/DDBJ whole genome shotgun (WGS) entry which is preliminary data.</text>
</comment>